<protein>
    <submittedName>
        <fullName evidence="3">Uncharacterized protein</fullName>
    </submittedName>
</protein>
<reference evidence="3 4" key="1">
    <citation type="journal article" date="2009" name="Appl. Environ. Microbiol.">
        <title>Genomic analysis of 'Elusimicrobium minutum,' the first cultivated representative of the phylum 'Elusimicrobia' (formerly termite group 1).</title>
        <authorList>
            <person name="Herlemann D.P.R."/>
            <person name="Geissinger O."/>
            <person name="Ikeda-Ohtsubo W."/>
            <person name="Kunin V."/>
            <person name="Sun H."/>
            <person name="Lapidus A."/>
            <person name="Hugenholtz P."/>
            <person name="Brune A."/>
        </authorList>
    </citation>
    <scope>NUCLEOTIDE SEQUENCE [LARGE SCALE GENOMIC DNA]</scope>
    <source>
        <strain evidence="3 4">Pei191</strain>
    </source>
</reference>
<feature type="chain" id="PRO_5002779867" evidence="2">
    <location>
        <begin position="22"/>
        <end position="263"/>
    </location>
</feature>
<feature type="region of interest" description="Disordered" evidence="1">
    <location>
        <begin position="244"/>
        <end position="263"/>
    </location>
</feature>
<gene>
    <name evidence="3" type="ordered locus">Emin_0803</name>
</gene>
<dbReference type="RefSeq" id="WP_012414973.1">
    <property type="nucleotide sequence ID" value="NC_010644.1"/>
</dbReference>
<dbReference type="EMBL" id="CP001055">
    <property type="protein sequence ID" value="ACC98358.1"/>
    <property type="molecule type" value="Genomic_DNA"/>
</dbReference>
<organism evidence="3 4">
    <name type="scientific">Elusimicrobium minutum (strain Pei191)</name>
    <dbReference type="NCBI Taxonomy" id="445932"/>
    <lineage>
        <taxon>Bacteria</taxon>
        <taxon>Pseudomonadati</taxon>
        <taxon>Elusimicrobiota</taxon>
        <taxon>Elusimicrobia</taxon>
        <taxon>Elusimicrobiales</taxon>
        <taxon>Elusimicrobiaceae</taxon>
        <taxon>Elusimicrobium</taxon>
    </lineage>
</organism>
<evidence type="ECO:0000313" key="4">
    <source>
        <dbReference type="Proteomes" id="UP000001029"/>
    </source>
</evidence>
<dbReference type="HOGENOM" id="CLU_1056623_0_0_0"/>
<dbReference type="KEGG" id="emi:Emin_0803"/>
<evidence type="ECO:0000313" key="3">
    <source>
        <dbReference type="EMBL" id="ACC98358.1"/>
    </source>
</evidence>
<dbReference type="Proteomes" id="UP000001029">
    <property type="component" value="Chromosome"/>
</dbReference>
<keyword evidence="4" id="KW-1185">Reference proteome</keyword>
<keyword evidence="2" id="KW-0732">Signal</keyword>
<evidence type="ECO:0000256" key="1">
    <source>
        <dbReference type="SAM" id="MobiDB-lite"/>
    </source>
</evidence>
<evidence type="ECO:0000256" key="2">
    <source>
        <dbReference type="SAM" id="SignalP"/>
    </source>
</evidence>
<name>B2KCW2_ELUMP</name>
<feature type="signal peptide" evidence="2">
    <location>
        <begin position="1"/>
        <end position="21"/>
    </location>
</feature>
<dbReference type="AlphaFoldDB" id="B2KCW2"/>
<sequence>MKNTKVLLAVLFLVFAITAKAVPPKNFDLSGVSEKINVLLQEDNKTKFKKDNPVLPQNVHTNNCDGYHCDAYNCALAGNENAPAHKKGTHTNNCDGYHCDAYNCALAGNENAPVPPKHKPVPPQNKSGHTNNCDGYHCDAYNCALAGNENAPAHNKGTHTNNCDGYHCDAYNCALAGNENAPVPPQTKQNIIDEEYFQYGYYKLNPYYNSVDPHSVKYVQTKENDKDVVFAVLKDGRIIKKNDSKKINPYYNPSDPHSEKYLD</sequence>
<proteinExistence type="predicted"/>
<accession>B2KCW2</accession>